<keyword evidence="3" id="KW-1185">Reference proteome</keyword>
<name>A0A9N7VZ85_PLEPL</name>
<feature type="compositionally biased region" description="Polar residues" evidence="1">
    <location>
        <begin position="123"/>
        <end position="132"/>
    </location>
</feature>
<comment type="caution">
    <text evidence="2">The sequence shown here is derived from an EMBL/GenBank/DDBJ whole genome shotgun (WGS) entry which is preliminary data.</text>
</comment>
<feature type="region of interest" description="Disordered" evidence="1">
    <location>
        <begin position="99"/>
        <end position="136"/>
    </location>
</feature>
<protein>
    <submittedName>
        <fullName evidence="2">Uncharacterized protein</fullName>
    </submittedName>
</protein>
<evidence type="ECO:0000313" key="3">
    <source>
        <dbReference type="Proteomes" id="UP001153269"/>
    </source>
</evidence>
<organism evidence="2 3">
    <name type="scientific">Pleuronectes platessa</name>
    <name type="common">European plaice</name>
    <dbReference type="NCBI Taxonomy" id="8262"/>
    <lineage>
        <taxon>Eukaryota</taxon>
        <taxon>Metazoa</taxon>
        <taxon>Chordata</taxon>
        <taxon>Craniata</taxon>
        <taxon>Vertebrata</taxon>
        <taxon>Euteleostomi</taxon>
        <taxon>Actinopterygii</taxon>
        <taxon>Neopterygii</taxon>
        <taxon>Teleostei</taxon>
        <taxon>Neoteleostei</taxon>
        <taxon>Acanthomorphata</taxon>
        <taxon>Carangaria</taxon>
        <taxon>Pleuronectiformes</taxon>
        <taxon>Pleuronectoidei</taxon>
        <taxon>Pleuronectidae</taxon>
        <taxon>Pleuronectes</taxon>
    </lineage>
</organism>
<sequence length="167" mass="17904">MGSVRGPPLSVPPSLTETHAALGPGLSSVRSPDIIQRGGDGNSDDLNTLPHHLHSDLLNALILCLVNLISIFQQVDEWLSAACDSHVFPSVKHLLVNTHRTSSSEPSDFNLEEWSDRDRRHTSGNGRSQWSGPTCRDQGALSACLSAAGMLVEGKDPAETTLRCTVS</sequence>
<feature type="region of interest" description="Disordered" evidence="1">
    <location>
        <begin position="1"/>
        <end position="42"/>
    </location>
</feature>
<dbReference type="EMBL" id="CADEAL010004322">
    <property type="protein sequence ID" value="CAB1457000.1"/>
    <property type="molecule type" value="Genomic_DNA"/>
</dbReference>
<dbReference type="AlphaFoldDB" id="A0A9N7VZ85"/>
<accession>A0A9N7VZ85</accession>
<reference evidence="2" key="1">
    <citation type="submission" date="2020-03" db="EMBL/GenBank/DDBJ databases">
        <authorList>
            <person name="Weist P."/>
        </authorList>
    </citation>
    <scope>NUCLEOTIDE SEQUENCE</scope>
</reference>
<evidence type="ECO:0000313" key="2">
    <source>
        <dbReference type="EMBL" id="CAB1457000.1"/>
    </source>
</evidence>
<gene>
    <name evidence="2" type="ORF">PLEPLA_LOCUS44803</name>
</gene>
<dbReference type="Proteomes" id="UP001153269">
    <property type="component" value="Unassembled WGS sequence"/>
</dbReference>
<proteinExistence type="predicted"/>
<evidence type="ECO:0000256" key="1">
    <source>
        <dbReference type="SAM" id="MobiDB-lite"/>
    </source>
</evidence>